<evidence type="ECO:0000313" key="2">
    <source>
        <dbReference type="EMBL" id="NHE57920.1"/>
    </source>
</evidence>
<dbReference type="EMBL" id="JAANYN010000005">
    <property type="protein sequence ID" value="NHE57920.1"/>
    <property type="molecule type" value="Genomic_DNA"/>
</dbReference>
<sequence length="124" mass="14492">MLKITLKIVAFIFIWIIIAFFYQKNYDSLEKKYAVGWVVGKETGLRQGFYVNFNFEFQGEKLTNISSQENYSVSKGEFYLVEIPVKKVNKAKMLLDYPVPDTLKAPYEGWDQIPEFLKKREGGD</sequence>
<name>A0ABX0HD64_9BACT</name>
<protein>
    <submittedName>
        <fullName evidence="2">Uncharacterized protein</fullName>
    </submittedName>
</protein>
<evidence type="ECO:0000313" key="3">
    <source>
        <dbReference type="Proteomes" id="UP000649799"/>
    </source>
</evidence>
<organism evidence="2 3">
    <name type="scientific">Cyclobacterium plantarum</name>
    <dbReference type="NCBI Taxonomy" id="2716263"/>
    <lineage>
        <taxon>Bacteria</taxon>
        <taxon>Pseudomonadati</taxon>
        <taxon>Bacteroidota</taxon>
        <taxon>Cytophagia</taxon>
        <taxon>Cytophagales</taxon>
        <taxon>Cyclobacteriaceae</taxon>
        <taxon>Cyclobacterium</taxon>
    </lineage>
</organism>
<feature type="transmembrane region" description="Helical" evidence="1">
    <location>
        <begin position="6"/>
        <end position="22"/>
    </location>
</feature>
<proteinExistence type="predicted"/>
<keyword evidence="1" id="KW-0812">Transmembrane</keyword>
<keyword evidence="3" id="KW-1185">Reference proteome</keyword>
<accession>A0ABX0HD64</accession>
<dbReference type="Proteomes" id="UP000649799">
    <property type="component" value="Unassembled WGS sequence"/>
</dbReference>
<gene>
    <name evidence="2" type="ORF">G9Q97_13980</name>
</gene>
<reference evidence="2 3" key="1">
    <citation type="submission" date="2020-03" db="EMBL/GenBank/DDBJ databases">
        <title>Cyclobacterium plantarum sp. nov., a marine bacterium isolated from a coastal-marine wetland.</title>
        <authorList>
            <person name="Sanchez-Porro C."/>
            <person name="Ventosa A."/>
            <person name="Amoozegar M."/>
        </authorList>
    </citation>
    <scope>NUCLEOTIDE SEQUENCE [LARGE SCALE GENOMIC DNA]</scope>
    <source>
        <strain evidence="2 3">GBPx2</strain>
    </source>
</reference>
<dbReference type="RefSeq" id="WP_166147827.1">
    <property type="nucleotide sequence ID" value="NZ_JAANYN010000005.1"/>
</dbReference>
<keyword evidence="1" id="KW-0472">Membrane</keyword>
<keyword evidence="1" id="KW-1133">Transmembrane helix</keyword>
<comment type="caution">
    <text evidence="2">The sequence shown here is derived from an EMBL/GenBank/DDBJ whole genome shotgun (WGS) entry which is preliminary data.</text>
</comment>
<evidence type="ECO:0000256" key="1">
    <source>
        <dbReference type="SAM" id="Phobius"/>
    </source>
</evidence>